<protein>
    <submittedName>
        <fullName evidence="2">Uncharacterized protein</fullName>
    </submittedName>
</protein>
<feature type="region of interest" description="Disordered" evidence="1">
    <location>
        <begin position="157"/>
        <end position="208"/>
    </location>
</feature>
<feature type="compositionally biased region" description="Basic and acidic residues" evidence="1">
    <location>
        <begin position="576"/>
        <end position="590"/>
    </location>
</feature>
<gene>
    <name evidence="2" type="ORF">PV05_03675</name>
</gene>
<dbReference type="RefSeq" id="XP_013319794.1">
    <property type="nucleotide sequence ID" value="XM_013464340.1"/>
</dbReference>
<reference evidence="2 3" key="1">
    <citation type="submission" date="2015-01" db="EMBL/GenBank/DDBJ databases">
        <title>The Genome Sequence of Exophiala xenobiotica CBS118157.</title>
        <authorList>
            <consortium name="The Broad Institute Genomics Platform"/>
            <person name="Cuomo C."/>
            <person name="de Hoog S."/>
            <person name="Gorbushina A."/>
            <person name="Stielow B."/>
            <person name="Teixiera M."/>
            <person name="Abouelleil A."/>
            <person name="Chapman S.B."/>
            <person name="Priest M."/>
            <person name="Young S.K."/>
            <person name="Wortman J."/>
            <person name="Nusbaum C."/>
            <person name="Birren B."/>
        </authorList>
    </citation>
    <scope>NUCLEOTIDE SEQUENCE [LARGE SCALE GENOMIC DNA]</scope>
    <source>
        <strain evidence="2 3">CBS 118157</strain>
    </source>
</reference>
<dbReference type="Proteomes" id="UP000054342">
    <property type="component" value="Unassembled WGS sequence"/>
</dbReference>
<organism evidence="2 3">
    <name type="scientific">Exophiala xenobiotica</name>
    <dbReference type="NCBI Taxonomy" id="348802"/>
    <lineage>
        <taxon>Eukaryota</taxon>
        <taxon>Fungi</taxon>
        <taxon>Dikarya</taxon>
        <taxon>Ascomycota</taxon>
        <taxon>Pezizomycotina</taxon>
        <taxon>Eurotiomycetes</taxon>
        <taxon>Chaetothyriomycetidae</taxon>
        <taxon>Chaetothyriales</taxon>
        <taxon>Herpotrichiellaceae</taxon>
        <taxon>Exophiala</taxon>
    </lineage>
</organism>
<feature type="region of interest" description="Disordered" evidence="1">
    <location>
        <begin position="1"/>
        <end position="65"/>
    </location>
</feature>
<evidence type="ECO:0000313" key="3">
    <source>
        <dbReference type="Proteomes" id="UP000054342"/>
    </source>
</evidence>
<feature type="compositionally biased region" description="Low complexity" evidence="1">
    <location>
        <begin position="594"/>
        <end position="611"/>
    </location>
</feature>
<feature type="region of interest" description="Disordered" evidence="1">
    <location>
        <begin position="91"/>
        <end position="130"/>
    </location>
</feature>
<feature type="compositionally biased region" description="Polar residues" evidence="1">
    <location>
        <begin position="22"/>
        <end position="33"/>
    </location>
</feature>
<dbReference type="GeneID" id="25325583"/>
<sequence>MPDIERRRPRVATVEDYDEDAQTTLPGSRTSANVAIKRSEQELTARSHAPKSPSNGIDSRYVSGTGSLVAEPTTITRRKMPDLKLDTAVILERERQPYHMPHSGPAKPVSRRQSVPQSKEPISDQPRLGKVKHFVHEPRTCWVCDQYGKHIDIKKEMSRASSVAPPPPSPKAIRQNAPRSAKDDDALPDKSRRMSSSRQPRPLSMVNPPIPVQYVSPGIYAQPVVATSGWATPVTPSLPYNHVPYSYAPTSPVPGASFAPFQHMLPFIDNPPSSELHSTKPSRRPSPVRRVTTYGDPVIRQTYAEPGVIGFERVSSKEDRPVLSSRKSARTSDDDRIIMPPPPPPQPKTQPAEVVLVRRPSTRRSKTYHPSEGPLRERLYESDQYDDDDADSHESRQPPSATRGRRESHSPSRPPTSYRGPSVVEARDRPALPRKSVSYSTPTTTTKVASSKVDPLPRRTTMPAGAVPLDQKEIEAEQYQQSRSKTSGELTAQALRDLNKRTSSSKSETGSSYSHKSHQSSSKDSSGRGRSHTSGTRTSITLPGGLNMSIPADYVEKEGRPISFNVGGLIVSVGTEAKEESRFKERKSIERAPSVTSRTSRKSVSSNVSNREPNQSSRRLSHIEDRVPSLKSSRQPSRAPSVSGRSYEYTRRQSVDYSKNYEDAVYGA</sequence>
<feature type="region of interest" description="Disordered" evidence="1">
    <location>
        <begin position="270"/>
        <end position="549"/>
    </location>
</feature>
<dbReference type="EMBL" id="KN847318">
    <property type="protein sequence ID" value="KIW59210.1"/>
    <property type="molecule type" value="Genomic_DNA"/>
</dbReference>
<feature type="region of interest" description="Disordered" evidence="1">
    <location>
        <begin position="575"/>
        <end position="668"/>
    </location>
</feature>
<dbReference type="HOGENOM" id="CLU_413894_0_0_1"/>
<evidence type="ECO:0000256" key="1">
    <source>
        <dbReference type="SAM" id="MobiDB-lite"/>
    </source>
</evidence>
<feature type="compositionally biased region" description="Basic and acidic residues" evidence="1">
    <location>
        <begin position="648"/>
        <end position="662"/>
    </location>
</feature>
<proteinExistence type="predicted"/>
<feature type="compositionally biased region" description="Polar residues" evidence="1">
    <location>
        <begin position="478"/>
        <end position="490"/>
    </location>
</feature>
<feature type="compositionally biased region" description="Polar residues" evidence="1">
    <location>
        <begin position="630"/>
        <end position="644"/>
    </location>
</feature>
<feature type="compositionally biased region" description="Basic and acidic residues" evidence="1">
    <location>
        <begin position="180"/>
        <end position="192"/>
    </location>
</feature>
<feature type="compositionally biased region" description="Low complexity" evidence="1">
    <location>
        <begin position="194"/>
        <end position="205"/>
    </location>
</feature>
<name>A0A0D2EWS7_9EURO</name>
<feature type="compositionally biased region" description="Polar residues" evidence="1">
    <location>
        <begin position="437"/>
        <end position="449"/>
    </location>
</feature>
<dbReference type="STRING" id="348802.A0A0D2EWS7"/>
<accession>A0A0D2EWS7</accession>
<dbReference type="OrthoDB" id="5407458at2759"/>
<dbReference type="AlphaFoldDB" id="A0A0D2EWS7"/>
<feature type="compositionally biased region" description="Polar residues" evidence="1">
    <location>
        <begin position="52"/>
        <end position="65"/>
    </location>
</feature>
<feature type="compositionally biased region" description="Low complexity" evidence="1">
    <location>
        <begin position="502"/>
        <end position="524"/>
    </location>
</feature>
<feature type="compositionally biased region" description="Pro residues" evidence="1">
    <location>
        <begin position="339"/>
        <end position="348"/>
    </location>
</feature>
<keyword evidence="3" id="KW-1185">Reference proteome</keyword>
<evidence type="ECO:0000313" key="2">
    <source>
        <dbReference type="EMBL" id="KIW59210.1"/>
    </source>
</evidence>